<keyword evidence="11" id="KW-0999">Mitochondrion inner membrane</keyword>
<comment type="subunit">
    <text evidence="11">Component of the mitochondrial contact site and cristae organizing system (MICOS) complex.</text>
</comment>
<dbReference type="Pfam" id="PF17050">
    <property type="entry name" value="AIM5"/>
    <property type="match status" value="1"/>
</dbReference>
<keyword evidence="13" id="KW-1185">Reference proteome</keyword>
<accession>F0XSL4</accession>
<evidence type="ECO:0000313" key="13">
    <source>
        <dbReference type="Proteomes" id="UP000007796"/>
    </source>
</evidence>
<evidence type="ECO:0000256" key="2">
    <source>
        <dbReference type="ARBA" id="ARBA00004370"/>
    </source>
</evidence>
<keyword evidence="5" id="KW-0812">Transmembrane</keyword>
<comment type="similarity">
    <text evidence="3 11">Belongs to the MICOS complex subunit Mic12 family.</text>
</comment>
<evidence type="ECO:0000256" key="11">
    <source>
        <dbReference type="RuleBase" id="RU363010"/>
    </source>
</evidence>
<dbReference type="GeneID" id="25978833"/>
<name>F0XSL4_GROCL</name>
<evidence type="ECO:0000256" key="1">
    <source>
        <dbReference type="ARBA" id="ARBA00002689"/>
    </source>
</evidence>
<evidence type="ECO:0000256" key="3">
    <source>
        <dbReference type="ARBA" id="ARBA00009188"/>
    </source>
</evidence>
<comment type="subcellular location">
    <subcellularLocation>
        <location evidence="2">Membrane</location>
    </subcellularLocation>
    <subcellularLocation>
        <location evidence="11">Mitochondrion inner membrane</location>
        <topology evidence="11">Single-pass membrane protein</topology>
    </subcellularLocation>
</comment>
<dbReference type="InParanoid" id="F0XSL4"/>
<keyword evidence="8" id="KW-0472">Membrane</keyword>
<comment type="function">
    <text evidence="1 11">Component of the MICOS complex, a large protein complex of the mitochondrial inner membrane that plays crucial roles in the maintenance of crista junctions, inner membrane architecture, and formation of contact sites to the outer membrane.</text>
</comment>
<dbReference type="eggNOG" id="ENOG502SC1K">
    <property type="taxonomic scope" value="Eukaryota"/>
</dbReference>
<dbReference type="GO" id="GO:0044284">
    <property type="term" value="C:mitochondrial crista junction"/>
    <property type="evidence" value="ECO:0007669"/>
    <property type="project" value="InterPro"/>
</dbReference>
<dbReference type="RefSeq" id="XP_014168565.1">
    <property type="nucleotide sequence ID" value="XM_014313090.1"/>
</dbReference>
<organism evidence="13">
    <name type="scientific">Grosmannia clavigera (strain kw1407 / UAMH 11150)</name>
    <name type="common">Blue stain fungus</name>
    <name type="synonym">Graphiocladiella clavigera</name>
    <dbReference type="NCBI Taxonomy" id="655863"/>
    <lineage>
        <taxon>Eukaryota</taxon>
        <taxon>Fungi</taxon>
        <taxon>Dikarya</taxon>
        <taxon>Ascomycota</taxon>
        <taxon>Pezizomycotina</taxon>
        <taxon>Sordariomycetes</taxon>
        <taxon>Sordariomycetidae</taxon>
        <taxon>Ophiostomatales</taxon>
        <taxon>Ophiostomataceae</taxon>
        <taxon>Leptographium</taxon>
    </lineage>
</organism>
<evidence type="ECO:0000256" key="6">
    <source>
        <dbReference type="ARBA" id="ARBA00022989"/>
    </source>
</evidence>
<evidence type="ECO:0000256" key="8">
    <source>
        <dbReference type="ARBA" id="ARBA00023136"/>
    </source>
</evidence>
<evidence type="ECO:0000256" key="10">
    <source>
        <dbReference type="ARBA" id="ARBA00032985"/>
    </source>
</evidence>
<evidence type="ECO:0000256" key="9">
    <source>
        <dbReference type="ARBA" id="ARBA00032159"/>
    </source>
</evidence>
<reference evidence="12 13" key="1">
    <citation type="journal article" date="2011" name="Proc. Natl. Acad. Sci. U.S.A.">
        <title>Genome and transcriptome analyses of the mountain pine beetle-fungal symbiont Grosmannia clavigera, a lodgepole pine pathogen.</title>
        <authorList>
            <person name="DiGuistini S."/>
            <person name="Wang Y."/>
            <person name="Liao N.Y."/>
            <person name="Taylor G."/>
            <person name="Tanguay P."/>
            <person name="Feau N."/>
            <person name="Henrissat B."/>
            <person name="Chan S.K."/>
            <person name="Hesse-Orce U."/>
            <person name="Alamouti S.M."/>
            <person name="Tsui C.K.M."/>
            <person name="Docking R.T."/>
            <person name="Levasseur A."/>
            <person name="Haridas S."/>
            <person name="Robertson G."/>
            <person name="Birol I."/>
            <person name="Holt R.A."/>
            <person name="Marra M.A."/>
            <person name="Hamelin R.C."/>
            <person name="Hirst M."/>
            <person name="Jones S.J.M."/>
            <person name="Bohlmann J."/>
            <person name="Breuil C."/>
        </authorList>
    </citation>
    <scope>NUCLEOTIDE SEQUENCE [LARGE SCALE GENOMIC DNA]</scope>
    <source>
        <strain evidence="13">kw1407 / UAMH 11150</strain>
    </source>
</reference>
<dbReference type="GO" id="GO:0042407">
    <property type="term" value="P:cristae formation"/>
    <property type="evidence" value="ECO:0007669"/>
    <property type="project" value="InterPro"/>
</dbReference>
<sequence>MGFTTGFTGGVTLTLGVAYLTVLTHQRNRQVQCDALRVNTGVLRALARSDPVSAARLAAAPAAVPDLSTPLPSLSYPTEPEQSRLRPRSSFVDELKDRWNAEVAGAVRWVQTTDWVEVREDAETAASNIWSRVAGSSNAHAARDKVAEVADAVKTEAKTVQAGVAGAVTAATRAVERGASKTKEALAVDTSKLVNTAQTAGKTSDVEVALQQRYEKPDSTVMKKSVNDLLEERYKQKN</sequence>
<proteinExistence type="inferred from homology"/>
<keyword evidence="7 11" id="KW-0496">Mitochondrion</keyword>
<evidence type="ECO:0000256" key="4">
    <source>
        <dbReference type="ARBA" id="ARBA00018170"/>
    </source>
</evidence>
<dbReference type="Proteomes" id="UP000007796">
    <property type="component" value="Unassembled WGS sequence"/>
</dbReference>
<keyword evidence="6" id="KW-1133">Transmembrane helix</keyword>
<dbReference type="GO" id="GO:0061617">
    <property type="term" value="C:MICOS complex"/>
    <property type="evidence" value="ECO:0007669"/>
    <property type="project" value="UniProtKB-UniRule"/>
</dbReference>
<dbReference type="InterPro" id="IPR031463">
    <property type="entry name" value="Mic12"/>
</dbReference>
<protein>
    <recommendedName>
        <fullName evidence="4 11">MICOS complex subunit MIC12</fullName>
    </recommendedName>
    <alternativeName>
        <fullName evidence="10 11">Altered inheritance of mitochondria protein 5, mitochondrial</fullName>
    </alternativeName>
    <alternativeName>
        <fullName evidence="9 11">Found in mitochondrial proteome protein 51</fullName>
    </alternativeName>
</protein>
<evidence type="ECO:0000313" key="12">
    <source>
        <dbReference type="EMBL" id="EFW99082.1"/>
    </source>
</evidence>
<dbReference type="EMBL" id="GL629997">
    <property type="protein sequence ID" value="EFW99082.1"/>
    <property type="molecule type" value="Genomic_DNA"/>
</dbReference>
<dbReference type="OrthoDB" id="4037694at2759"/>
<dbReference type="HOGENOM" id="CLU_056216_0_0_1"/>
<evidence type="ECO:0000256" key="5">
    <source>
        <dbReference type="ARBA" id="ARBA00022692"/>
    </source>
</evidence>
<dbReference type="AlphaFoldDB" id="F0XSL4"/>
<gene>
    <name evidence="12" type="ORF">CMQ_5503</name>
</gene>
<dbReference type="STRING" id="655863.F0XSL4"/>
<evidence type="ECO:0000256" key="7">
    <source>
        <dbReference type="ARBA" id="ARBA00023128"/>
    </source>
</evidence>